<evidence type="ECO:0000259" key="2">
    <source>
        <dbReference type="PROSITE" id="PS51707"/>
    </source>
</evidence>
<dbReference type="PROSITE" id="PS51707">
    <property type="entry name" value="CYTH"/>
    <property type="match status" value="1"/>
</dbReference>
<reference evidence="4" key="1">
    <citation type="submission" date="2016-08" db="EMBL/GenBank/DDBJ databases">
        <authorList>
            <person name="Varghese N."/>
            <person name="Submissions Spin"/>
        </authorList>
    </citation>
    <scope>NUCLEOTIDE SEQUENCE [LARGE SCALE GENOMIC DNA]</scope>
    <source>
        <strain evidence="4">CCBAU 57015</strain>
    </source>
</reference>
<dbReference type="InterPro" id="IPR023577">
    <property type="entry name" value="CYTH_domain"/>
</dbReference>
<dbReference type="CDD" id="cd07891">
    <property type="entry name" value="CYTH-like_CthTTM-like_1"/>
    <property type="match status" value="1"/>
</dbReference>
<dbReference type="RefSeq" id="WP_075851919.1">
    <property type="nucleotide sequence ID" value="NZ_FMAC01000001.1"/>
</dbReference>
<evidence type="ECO:0000313" key="3">
    <source>
        <dbReference type="EMBL" id="SCB12641.1"/>
    </source>
</evidence>
<sequence>MAKEIERKFLVRGDHWRNFVSERLILRQGYIASMEGRSVRIRLTNETKATLTIKIGKAMTRDEFEYEIPVDEAEELLGTSIGLVIEKTRHKVPFKGFTWEVDVFRGAHRGLVIAEVEMGKESDNPELPDWIGREVTGEYRYSNQALATQFEQEYDELSHTA</sequence>
<name>A0A1C3UAX2_9HYPH</name>
<evidence type="ECO:0000256" key="1">
    <source>
        <dbReference type="PIRSR" id="PIRSR016487-1"/>
    </source>
</evidence>
<dbReference type="Proteomes" id="UP000186228">
    <property type="component" value="Unassembled WGS sequence"/>
</dbReference>
<dbReference type="PANTHER" id="PTHR40114:SF1">
    <property type="entry name" value="SLR0698 PROTEIN"/>
    <property type="match status" value="1"/>
</dbReference>
<dbReference type="Gene3D" id="2.40.320.10">
    <property type="entry name" value="Hypothetical Protein Pfu-838710-001"/>
    <property type="match status" value="1"/>
</dbReference>
<dbReference type="InterPro" id="IPR012042">
    <property type="entry name" value="NeuTTM/CthTTM-like"/>
</dbReference>
<dbReference type="PANTHER" id="PTHR40114">
    <property type="entry name" value="SLR0698 PROTEIN"/>
    <property type="match status" value="1"/>
</dbReference>
<dbReference type="EMBL" id="FMAC01000001">
    <property type="protein sequence ID" value="SCB12641.1"/>
    <property type="molecule type" value="Genomic_DNA"/>
</dbReference>
<dbReference type="SMART" id="SM01118">
    <property type="entry name" value="CYTH"/>
    <property type="match status" value="1"/>
</dbReference>
<proteinExistence type="predicted"/>
<dbReference type="STRING" id="52131.GA0061100_1011146"/>
<accession>A0A1C3UAX2</accession>
<organism evidence="3 4">
    <name type="scientific">Rhizobium hainanense</name>
    <dbReference type="NCBI Taxonomy" id="52131"/>
    <lineage>
        <taxon>Bacteria</taxon>
        <taxon>Pseudomonadati</taxon>
        <taxon>Pseudomonadota</taxon>
        <taxon>Alphaproteobacteria</taxon>
        <taxon>Hyphomicrobiales</taxon>
        <taxon>Rhizobiaceae</taxon>
        <taxon>Rhizobium/Agrobacterium group</taxon>
        <taxon>Rhizobium</taxon>
    </lineage>
</organism>
<keyword evidence="4" id="KW-1185">Reference proteome</keyword>
<dbReference type="SUPFAM" id="SSF55154">
    <property type="entry name" value="CYTH-like phosphatases"/>
    <property type="match status" value="1"/>
</dbReference>
<dbReference type="Pfam" id="PF01928">
    <property type="entry name" value="CYTH"/>
    <property type="match status" value="1"/>
</dbReference>
<dbReference type="InterPro" id="IPR033469">
    <property type="entry name" value="CYTH-like_dom_sf"/>
</dbReference>
<gene>
    <name evidence="3" type="ORF">GA0061100_1011146</name>
</gene>
<dbReference type="AlphaFoldDB" id="A0A1C3UAX2"/>
<feature type="domain" description="CYTH" evidence="2">
    <location>
        <begin position="2"/>
        <end position="148"/>
    </location>
</feature>
<protein>
    <submittedName>
        <fullName evidence="3">CYTH domain-containing protein</fullName>
    </submittedName>
</protein>
<feature type="active site" description="Proton acceptor" evidence="1">
    <location>
        <position position="30"/>
    </location>
</feature>
<dbReference type="PIRSF" id="PIRSF016487">
    <property type="entry name" value="CYTH_UCP016487"/>
    <property type="match status" value="1"/>
</dbReference>
<dbReference type="OrthoDB" id="9805588at2"/>
<evidence type="ECO:0000313" key="4">
    <source>
        <dbReference type="Proteomes" id="UP000186228"/>
    </source>
</evidence>